<dbReference type="AlphaFoldDB" id="A0A7W5CDJ7"/>
<organism evidence="3 4">
    <name type="scientific">Paenibacillus endophyticus</name>
    <dbReference type="NCBI Taxonomy" id="1294268"/>
    <lineage>
        <taxon>Bacteria</taxon>
        <taxon>Bacillati</taxon>
        <taxon>Bacillota</taxon>
        <taxon>Bacilli</taxon>
        <taxon>Bacillales</taxon>
        <taxon>Paenibacillaceae</taxon>
        <taxon>Paenibacillus</taxon>
    </lineage>
</organism>
<proteinExistence type="predicted"/>
<feature type="transmembrane region" description="Helical" evidence="2">
    <location>
        <begin position="20"/>
        <end position="40"/>
    </location>
</feature>
<evidence type="ECO:0000256" key="2">
    <source>
        <dbReference type="SAM" id="Phobius"/>
    </source>
</evidence>
<evidence type="ECO:0000313" key="3">
    <source>
        <dbReference type="EMBL" id="MBB3155204.1"/>
    </source>
</evidence>
<dbReference type="Proteomes" id="UP000518605">
    <property type="component" value="Unassembled WGS sequence"/>
</dbReference>
<keyword evidence="2" id="KW-0472">Membrane</keyword>
<keyword evidence="2" id="KW-1133">Transmembrane helix</keyword>
<gene>
    <name evidence="3" type="ORF">FHS16_005312</name>
</gene>
<reference evidence="3 4" key="1">
    <citation type="submission" date="2020-08" db="EMBL/GenBank/DDBJ databases">
        <title>Genomic Encyclopedia of Type Strains, Phase III (KMG-III): the genomes of soil and plant-associated and newly described type strains.</title>
        <authorList>
            <person name="Whitman W."/>
        </authorList>
    </citation>
    <scope>NUCLEOTIDE SEQUENCE [LARGE SCALE GENOMIC DNA]</scope>
    <source>
        <strain evidence="3 4">CECT 8234</strain>
    </source>
</reference>
<sequence length="280" mass="30091">MSQGNSRKKRRPRFSKPDTVNVILGSLAVILVLAWGGLYWDKTTDRSFVVNAKGAPPVIIAELDGTIIPSEAPPTKKPAAVVKPGKTEQAGKPNEPVAELPDSSEAPEETPVTESVDTEKPVATPRPVKTPKPAKPTSTEKPDKGTVTKPGTVSTPKPEEEPAVVTEPPVNPVVKYEQQLAQLQAKCTQDMGGILAGAEESVAQLDMSDPYAFQELNQKWMDGLSNAEADCNAKFQGMIASAEKDGVEQGDIEEWEQAYSSLMLQLQSEFEAKLLLLMGG</sequence>
<dbReference type="RefSeq" id="WP_183569683.1">
    <property type="nucleotide sequence ID" value="NZ_CBCSLB010000022.1"/>
</dbReference>
<evidence type="ECO:0000313" key="4">
    <source>
        <dbReference type="Proteomes" id="UP000518605"/>
    </source>
</evidence>
<accession>A0A7W5CDJ7</accession>
<protein>
    <submittedName>
        <fullName evidence="3">Outer membrane biosynthesis protein TonB</fullName>
    </submittedName>
</protein>
<keyword evidence="2" id="KW-0812">Transmembrane</keyword>
<evidence type="ECO:0000256" key="1">
    <source>
        <dbReference type="SAM" id="MobiDB-lite"/>
    </source>
</evidence>
<keyword evidence="4" id="KW-1185">Reference proteome</keyword>
<name>A0A7W5CDJ7_9BACL</name>
<dbReference type="EMBL" id="JACHXW010000022">
    <property type="protein sequence ID" value="MBB3155204.1"/>
    <property type="molecule type" value="Genomic_DNA"/>
</dbReference>
<feature type="region of interest" description="Disordered" evidence="1">
    <location>
        <begin position="68"/>
        <end position="167"/>
    </location>
</feature>
<comment type="caution">
    <text evidence="3">The sequence shown here is derived from an EMBL/GenBank/DDBJ whole genome shotgun (WGS) entry which is preliminary data.</text>
</comment>